<keyword evidence="2" id="KW-1185">Reference proteome</keyword>
<dbReference type="OrthoDB" id="1434354at2759"/>
<evidence type="ECO:0000313" key="1">
    <source>
        <dbReference type="EMBL" id="EFX68580.1"/>
    </source>
</evidence>
<dbReference type="EMBL" id="GL732652">
    <property type="protein sequence ID" value="EFX68580.1"/>
    <property type="molecule type" value="Genomic_DNA"/>
</dbReference>
<accession>E9HI24</accession>
<dbReference type="Proteomes" id="UP000000305">
    <property type="component" value="Unassembled WGS sequence"/>
</dbReference>
<dbReference type="SUPFAM" id="SSF52087">
    <property type="entry name" value="CRAL/TRIO domain"/>
    <property type="match status" value="1"/>
</dbReference>
<proteinExistence type="predicted"/>
<evidence type="ECO:0000313" key="2">
    <source>
        <dbReference type="Proteomes" id="UP000000305"/>
    </source>
</evidence>
<dbReference type="KEGG" id="dpx:DAPPUDRAFT_329938"/>
<organism evidence="1 2">
    <name type="scientific">Daphnia pulex</name>
    <name type="common">Water flea</name>
    <dbReference type="NCBI Taxonomy" id="6669"/>
    <lineage>
        <taxon>Eukaryota</taxon>
        <taxon>Metazoa</taxon>
        <taxon>Ecdysozoa</taxon>
        <taxon>Arthropoda</taxon>
        <taxon>Crustacea</taxon>
        <taxon>Branchiopoda</taxon>
        <taxon>Diplostraca</taxon>
        <taxon>Cladocera</taxon>
        <taxon>Anomopoda</taxon>
        <taxon>Daphniidae</taxon>
        <taxon>Daphnia</taxon>
    </lineage>
</organism>
<dbReference type="InParanoid" id="E9HI24"/>
<sequence length="184" mass="21032">MMVLWSSTQASIRMVRGSNLEQVGKEIKILSEVNGSGRSVVTLYDRKKILMTEERTGEEGRDDPELQNETLPKESCFQQFKEAIKDCQLVNPDDNYILKWLLVIFILIKPKKCYGRPPEVLKKYYSVELAGVDKFGSPICIVPFGQADWRGILQSVSKRDYLRYISYLAEMGMAEIVNNSKLAL</sequence>
<dbReference type="AlphaFoldDB" id="E9HI24"/>
<protein>
    <submittedName>
        <fullName evidence="1">Uncharacterized protein</fullName>
    </submittedName>
</protein>
<dbReference type="Gene3D" id="3.40.525.10">
    <property type="entry name" value="CRAL-TRIO lipid binding domain"/>
    <property type="match status" value="1"/>
</dbReference>
<reference evidence="1 2" key="1">
    <citation type="journal article" date="2011" name="Science">
        <title>The ecoresponsive genome of Daphnia pulex.</title>
        <authorList>
            <person name="Colbourne J.K."/>
            <person name="Pfrender M.E."/>
            <person name="Gilbert D."/>
            <person name="Thomas W.K."/>
            <person name="Tucker A."/>
            <person name="Oakley T.H."/>
            <person name="Tokishita S."/>
            <person name="Aerts A."/>
            <person name="Arnold G.J."/>
            <person name="Basu M.K."/>
            <person name="Bauer D.J."/>
            <person name="Caceres C.E."/>
            <person name="Carmel L."/>
            <person name="Casola C."/>
            <person name="Choi J.H."/>
            <person name="Detter J.C."/>
            <person name="Dong Q."/>
            <person name="Dusheyko S."/>
            <person name="Eads B.D."/>
            <person name="Frohlich T."/>
            <person name="Geiler-Samerotte K.A."/>
            <person name="Gerlach D."/>
            <person name="Hatcher P."/>
            <person name="Jogdeo S."/>
            <person name="Krijgsveld J."/>
            <person name="Kriventseva E.V."/>
            <person name="Kultz D."/>
            <person name="Laforsch C."/>
            <person name="Lindquist E."/>
            <person name="Lopez J."/>
            <person name="Manak J.R."/>
            <person name="Muller J."/>
            <person name="Pangilinan J."/>
            <person name="Patwardhan R.P."/>
            <person name="Pitluck S."/>
            <person name="Pritham E.J."/>
            <person name="Rechtsteiner A."/>
            <person name="Rho M."/>
            <person name="Rogozin I.B."/>
            <person name="Sakarya O."/>
            <person name="Salamov A."/>
            <person name="Schaack S."/>
            <person name="Shapiro H."/>
            <person name="Shiga Y."/>
            <person name="Skalitzky C."/>
            <person name="Smith Z."/>
            <person name="Souvorov A."/>
            <person name="Sung W."/>
            <person name="Tang Z."/>
            <person name="Tsuchiya D."/>
            <person name="Tu H."/>
            <person name="Vos H."/>
            <person name="Wang M."/>
            <person name="Wolf Y.I."/>
            <person name="Yamagata H."/>
            <person name="Yamada T."/>
            <person name="Ye Y."/>
            <person name="Shaw J.R."/>
            <person name="Andrews J."/>
            <person name="Crease T.J."/>
            <person name="Tang H."/>
            <person name="Lucas S.M."/>
            <person name="Robertson H.M."/>
            <person name="Bork P."/>
            <person name="Koonin E.V."/>
            <person name="Zdobnov E.M."/>
            <person name="Grigoriev I.V."/>
            <person name="Lynch M."/>
            <person name="Boore J.L."/>
        </authorList>
    </citation>
    <scope>NUCLEOTIDE SEQUENCE [LARGE SCALE GENOMIC DNA]</scope>
</reference>
<dbReference type="PANTHER" id="PTHR23324:SF83">
    <property type="entry name" value="SEC14-LIKE PROTEIN 2"/>
    <property type="match status" value="1"/>
</dbReference>
<dbReference type="PANTHER" id="PTHR23324">
    <property type="entry name" value="SEC14 RELATED PROTEIN"/>
    <property type="match status" value="1"/>
</dbReference>
<dbReference type="HOGENOM" id="CLU_1469653_0_0_1"/>
<gene>
    <name evidence="1" type="ORF">DAPPUDRAFT_329938</name>
</gene>
<dbReference type="PhylomeDB" id="E9HI24"/>
<dbReference type="InterPro" id="IPR036865">
    <property type="entry name" value="CRAL-TRIO_dom_sf"/>
</dbReference>
<dbReference type="InterPro" id="IPR051064">
    <property type="entry name" value="SEC14/CRAL-TRIO_domain"/>
</dbReference>
<name>E9HI24_DAPPU</name>